<evidence type="ECO:0000313" key="2">
    <source>
        <dbReference type="Proteomes" id="UP000515312"/>
    </source>
</evidence>
<keyword evidence="2" id="KW-1185">Reference proteome</keyword>
<dbReference type="Proteomes" id="UP000515312">
    <property type="component" value="Chromosome"/>
</dbReference>
<dbReference type="GO" id="GO:0032259">
    <property type="term" value="P:methylation"/>
    <property type="evidence" value="ECO:0007669"/>
    <property type="project" value="UniProtKB-KW"/>
</dbReference>
<name>A0A7G8BFT4_9BACT</name>
<keyword evidence="1" id="KW-0808">Transferase</keyword>
<dbReference type="KEGG" id="adin:H7849_20350"/>
<protein>
    <submittedName>
        <fullName evidence="1">Class I SAM-dependent methyltransferase</fullName>
    </submittedName>
</protein>
<evidence type="ECO:0000313" key="1">
    <source>
        <dbReference type="EMBL" id="QNI31404.1"/>
    </source>
</evidence>
<dbReference type="Gene3D" id="3.40.50.150">
    <property type="entry name" value="Vaccinia Virus protein VP39"/>
    <property type="match status" value="1"/>
</dbReference>
<keyword evidence="1" id="KW-0489">Methyltransferase</keyword>
<dbReference type="SUPFAM" id="SSF53335">
    <property type="entry name" value="S-adenosyl-L-methionine-dependent methyltransferases"/>
    <property type="match status" value="1"/>
</dbReference>
<proteinExistence type="predicted"/>
<dbReference type="RefSeq" id="WP_186742013.1">
    <property type="nucleotide sequence ID" value="NZ_CP060394.1"/>
</dbReference>
<sequence>MPRILSIAAGHLREAELSIAFQERRIKEWVAVDQDSKSVEECHRRYCGSVVNPIRGSVRGFLAGKIGTGGFDFIYAAGLFDYLKDPVAKALVRKMCDMLNAEGVLLVANFADGLIDSGYMEAFMDWRLIYRKEQGIIGLFSEYCENAAINLHAFTDSWKAIIYCIAEKPH</sequence>
<dbReference type="InterPro" id="IPR029063">
    <property type="entry name" value="SAM-dependent_MTases_sf"/>
</dbReference>
<dbReference type="GO" id="GO:0008168">
    <property type="term" value="F:methyltransferase activity"/>
    <property type="evidence" value="ECO:0007669"/>
    <property type="project" value="UniProtKB-KW"/>
</dbReference>
<reference evidence="1 2" key="1">
    <citation type="submission" date="2020-08" db="EMBL/GenBank/DDBJ databases">
        <title>Edaphobacter telluris sp. nov. and Acidobacterium dinghuensis sp. nov., two acidobacteria isolated from forest soil.</title>
        <authorList>
            <person name="Fu J."/>
            <person name="Qiu L."/>
        </authorList>
    </citation>
    <scope>NUCLEOTIDE SEQUENCE [LARGE SCALE GENOMIC DNA]</scope>
    <source>
        <strain evidence="1">4Y35</strain>
    </source>
</reference>
<organism evidence="1 2">
    <name type="scientific">Alloacidobacterium dinghuense</name>
    <dbReference type="NCBI Taxonomy" id="2763107"/>
    <lineage>
        <taxon>Bacteria</taxon>
        <taxon>Pseudomonadati</taxon>
        <taxon>Acidobacteriota</taxon>
        <taxon>Terriglobia</taxon>
        <taxon>Terriglobales</taxon>
        <taxon>Acidobacteriaceae</taxon>
        <taxon>Alloacidobacterium</taxon>
    </lineage>
</organism>
<dbReference type="AlphaFoldDB" id="A0A7G8BFT4"/>
<gene>
    <name evidence="1" type="ORF">H7849_20350</name>
</gene>
<dbReference type="EMBL" id="CP060394">
    <property type="protein sequence ID" value="QNI31404.1"/>
    <property type="molecule type" value="Genomic_DNA"/>
</dbReference>
<accession>A0A7G8BFT4</accession>